<organism evidence="1 2">
    <name type="scientific">Aspergillus flavus (strain ATCC 200026 / FGSC A1120 / IAM 13836 / NRRL 3357 / JCM 12722 / SRRC 167)</name>
    <dbReference type="NCBI Taxonomy" id="332952"/>
    <lineage>
        <taxon>Eukaryota</taxon>
        <taxon>Fungi</taxon>
        <taxon>Dikarya</taxon>
        <taxon>Ascomycota</taxon>
        <taxon>Pezizomycotina</taxon>
        <taxon>Eurotiomycetes</taxon>
        <taxon>Eurotiomycetidae</taxon>
        <taxon>Eurotiales</taxon>
        <taxon>Aspergillaceae</taxon>
        <taxon>Aspergillus</taxon>
        <taxon>Aspergillus subgen. Circumdati</taxon>
    </lineage>
</organism>
<proteinExistence type="predicted"/>
<evidence type="ECO:0000313" key="1">
    <source>
        <dbReference type="EMBL" id="QRD85717.1"/>
    </source>
</evidence>
<dbReference type="AlphaFoldDB" id="A0A7U2ML60"/>
<gene>
    <name evidence="1" type="ORF">F9C07_4746</name>
</gene>
<reference evidence="2" key="1">
    <citation type="journal article" date="2021" name="G3 (Bethesda)">
        <title>Chromosome assembled and annotated genome sequence of Aspergillus flavus NRRL 3357.</title>
        <authorList>
            <person name="Skerker J.M."/>
            <person name="Pianalto K.M."/>
            <person name="Mondo S.J."/>
            <person name="Yang K."/>
            <person name="Arkin A.P."/>
            <person name="Keller N.P."/>
            <person name="Grigoriev I.V."/>
            <person name="Louise Glass N.L."/>
        </authorList>
    </citation>
    <scope>NUCLEOTIDE SEQUENCE [LARGE SCALE GENOMIC DNA]</scope>
    <source>
        <strain evidence="2">ATCC 200026 / FGSC A1120 / IAM 13836 / NRRL 3357 / JCM 12722 / SRRC 167</strain>
    </source>
</reference>
<dbReference type="VEuPathDB" id="FungiDB:F9C07_4746"/>
<protein>
    <submittedName>
        <fullName evidence="1">Uncharacterized protein</fullName>
    </submittedName>
</protein>
<accession>A0A7U2ML60</accession>
<dbReference type="Proteomes" id="UP000596276">
    <property type="component" value="Chromosome 3"/>
</dbReference>
<sequence length="52" mass="5829">MATKTPNFRATFNFDLLQIRRKLCCIRQGVAKTQPDLTDLTETSASEIAQKG</sequence>
<dbReference type="EMBL" id="CP044620">
    <property type="protein sequence ID" value="QRD85717.1"/>
    <property type="molecule type" value="Genomic_DNA"/>
</dbReference>
<evidence type="ECO:0000313" key="2">
    <source>
        <dbReference type="Proteomes" id="UP000596276"/>
    </source>
</evidence>
<keyword evidence="2" id="KW-1185">Reference proteome</keyword>
<name>A0A7U2ML60_ASPFN</name>